<protein>
    <recommendedName>
        <fullName evidence="1">Aminoglycoside phosphotransferase domain-containing protein</fullName>
    </recommendedName>
</protein>
<dbReference type="Proteomes" id="UP000050920">
    <property type="component" value="Unassembled WGS sequence"/>
</dbReference>
<evidence type="ECO:0000259" key="1">
    <source>
        <dbReference type="Pfam" id="PF01636"/>
    </source>
</evidence>
<keyword evidence="3" id="KW-1185">Reference proteome</keyword>
<dbReference type="InterPro" id="IPR011009">
    <property type="entry name" value="Kinase-like_dom_sf"/>
</dbReference>
<reference evidence="2 3" key="1">
    <citation type="journal article" date="2015" name="Genome Announc.">
        <title>Expanding the biotechnology potential of lactobacilli through comparative genomics of 213 strains and associated genera.</title>
        <authorList>
            <person name="Sun Z."/>
            <person name="Harris H.M."/>
            <person name="McCann A."/>
            <person name="Guo C."/>
            <person name="Argimon S."/>
            <person name="Zhang W."/>
            <person name="Yang X."/>
            <person name="Jeffery I.B."/>
            <person name="Cooney J.C."/>
            <person name="Kagawa T.F."/>
            <person name="Liu W."/>
            <person name="Song Y."/>
            <person name="Salvetti E."/>
            <person name="Wrobel A."/>
            <person name="Rasinkangas P."/>
            <person name="Parkhill J."/>
            <person name="Rea M.C."/>
            <person name="O'Sullivan O."/>
            <person name="Ritari J."/>
            <person name="Douillard F.P."/>
            <person name="Paul Ross R."/>
            <person name="Yang R."/>
            <person name="Briner A.E."/>
            <person name="Felis G.E."/>
            <person name="de Vos W.M."/>
            <person name="Barrangou R."/>
            <person name="Klaenhammer T.R."/>
            <person name="Caufield P.W."/>
            <person name="Cui Y."/>
            <person name="Zhang H."/>
            <person name="O'Toole P.W."/>
        </authorList>
    </citation>
    <scope>NUCLEOTIDE SEQUENCE [LARGE SCALE GENOMIC DNA]</scope>
    <source>
        <strain evidence="2 3">DSM 21115</strain>
    </source>
</reference>
<evidence type="ECO:0000313" key="3">
    <source>
        <dbReference type="Proteomes" id="UP000050920"/>
    </source>
</evidence>
<accession>A0A0R2NKT1</accession>
<comment type="caution">
    <text evidence="2">The sequence shown here is derived from an EMBL/GenBank/DDBJ whole genome shotgun (WGS) entry which is preliminary data.</text>
</comment>
<dbReference type="Pfam" id="PF01636">
    <property type="entry name" value="APH"/>
    <property type="match status" value="1"/>
</dbReference>
<organism evidence="2 3">
    <name type="scientific">Lactiplantibacillus fabifermentans DSM 21115</name>
    <dbReference type="NCBI Taxonomy" id="1413187"/>
    <lineage>
        <taxon>Bacteria</taxon>
        <taxon>Bacillati</taxon>
        <taxon>Bacillota</taxon>
        <taxon>Bacilli</taxon>
        <taxon>Lactobacillales</taxon>
        <taxon>Lactobacillaceae</taxon>
        <taxon>Lactiplantibacillus</taxon>
    </lineage>
</organism>
<feature type="domain" description="Aminoglycoside phosphotransferase" evidence="1">
    <location>
        <begin position="72"/>
        <end position="252"/>
    </location>
</feature>
<dbReference type="AlphaFoldDB" id="A0A0R2NKT1"/>
<dbReference type="RefSeq" id="WP_024626096.1">
    <property type="nucleotide sequence ID" value="NZ_AYGX02000136.1"/>
</dbReference>
<dbReference type="Gene3D" id="3.90.1200.10">
    <property type="match status" value="1"/>
</dbReference>
<evidence type="ECO:0000313" key="2">
    <source>
        <dbReference type="EMBL" id="KRO26374.1"/>
    </source>
</evidence>
<dbReference type="SUPFAM" id="SSF56112">
    <property type="entry name" value="Protein kinase-like (PK-like)"/>
    <property type="match status" value="1"/>
</dbReference>
<name>A0A0R2NKT1_9LACO</name>
<dbReference type="InterPro" id="IPR002575">
    <property type="entry name" value="Aminoglycoside_PTrfase"/>
</dbReference>
<proteinExistence type="predicted"/>
<sequence length="298" mass="33218">MDYFQNQINEWSDWQAVQNTPTAFEPLLHQIYLSENEPFKTPEIVTDDFAAVFNIGPTQIAIFPPANVAPNTRDRYQTERFSLTRMTRLQLTAPQLLHAGFIFDSYQFYYVIYRPLMGTPVAEFVETAEPLAKSTLGRQIGAVLAQLDGEVASFNQVDARALSDQANWQQLGANFAADRDAYLAGHPATPNCFVHGDLTGDNLVVTPGQVGLQHFQLAMQAPRQAELVPLVLQAFAWDADLLQGFRETYGVSDLASELLMGLLWRADGPAYIQHLMANQYPVTLAQVAARLQTILPVE</sequence>
<gene>
    <name evidence="2" type="ORF">DY78_GL001030</name>
</gene>
<dbReference type="EMBL" id="AYGX02000136">
    <property type="protein sequence ID" value="KRO26374.1"/>
    <property type="molecule type" value="Genomic_DNA"/>
</dbReference>